<evidence type="ECO:0000256" key="20">
    <source>
        <dbReference type="ARBA" id="ARBA00082614"/>
    </source>
</evidence>
<evidence type="ECO:0000256" key="8">
    <source>
        <dbReference type="ARBA" id="ARBA00012704"/>
    </source>
</evidence>
<dbReference type="CDD" id="cd06442">
    <property type="entry name" value="DPM1_like"/>
    <property type="match status" value="1"/>
</dbReference>
<dbReference type="InterPro" id="IPR007267">
    <property type="entry name" value="GtrA_DPMS_TM"/>
</dbReference>
<feature type="domain" description="GtrA/DPMS transmembrane" evidence="24">
    <location>
        <begin position="263"/>
        <end position="381"/>
    </location>
</feature>
<keyword evidence="9 25" id="KW-0328">Glycosyltransferase</keyword>
<accession>A0A2Z2HME4</accession>
<dbReference type="AlphaFoldDB" id="A0A2Z2HME4"/>
<dbReference type="GO" id="GO:0000271">
    <property type="term" value="P:polysaccharide biosynthetic process"/>
    <property type="evidence" value="ECO:0007669"/>
    <property type="project" value="InterPro"/>
</dbReference>
<evidence type="ECO:0000256" key="9">
    <source>
        <dbReference type="ARBA" id="ARBA00022676"/>
    </source>
</evidence>
<keyword evidence="16" id="KW-0464">Manganese</keyword>
<dbReference type="PANTHER" id="PTHR43398:SF1">
    <property type="entry name" value="DOLICHOL-PHOSPHATE MANNOSYLTRANSFERASE SUBUNIT 1"/>
    <property type="match status" value="1"/>
</dbReference>
<dbReference type="Pfam" id="PF04138">
    <property type="entry name" value="GtrA_DPMS_TM"/>
    <property type="match status" value="1"/>
</dbReference>
<feature type="transmembrane region" description="Helical" evidence="22">
    <location>
        <begin position="328"/>
        <end position="349"/>
    </location>
</feature>
<gene>
    <name evidence="25" type="primary">aglD</name>
    <name evidence="25" type="ORF">NMSP_1479</name>
</gene>
<evidence type="ECO:0000256" key="12">
    <source>
        <dbReference type="ARBA" id="ARBA00022723"/>
    </source>
</evidence>
<feature type="transmembrane region" description="Helical" evidence="22">
    <location>
        <begin position="261"/>
        <end position="283"/>
    </location>
</feature>
<comment type="function">
    <text evidence="17">Transfers mannose from GDP-mannose to dolichol monophosphate to form dolichol phosphate mannose (Dol-P-Man) which is the mannosyl donor in pathways leading to N-glycosylation, glycosyl phosphatidylinositol membrane anchoring, and O-mannosylation of proteins.</text>
</comment>
<evidence type="ECO:0000256" key="18">
    <source>
        <dbReference type="ARBA" id="ARBA00074878"/>
    </source>
</evidence>
<comment type="pathway">
    <text evidence="6">Protein modification; protein glycosylation.</text>
</comment>
<evidence type="ECO:0000256" key="7">
    <source>
        <dbReference type="ARBA" id="ARBA00006739"/>
    </source>
</evidence>
<dbReference type="GO" id="GO:0012505">
    <property type="term" value="C:endomembrane system"/>
    <property type="evidence" value="ECO:0007669"/>
    <property type="project" value="UniProtKB-SubCell"/>
</dbReference>
<evidence type="ECO:0000313" key="26">
    <source>
        <dbReference type="Proteomes" id="UP000249949"/>
    </source>
</evidence>
<comment type="cofactor">
    <cofactor evidence="3">
        <name>Mg(2+)</name>
        <dbReference type="ChEBI" id="CHEBI:18420"/>
    </cofactor>
</comment>
<dbReference type="Proteomes" id="UP000249949">
    <property type="component" value="Chromosome"/>
</dbReference>
<dbReference type="PANTHER" id="PTHR43398">
    <property type="entry name" value="DOLICHOL-PHOSPHATE MANNOSYLTRANSFERASE SUBUNIT 1"/>
    <property type="match status" value="1"/>
</dbReference>
<dbReference type="SUPFAM" id="SSF53448">
    <property type="entry name" value="Nucleotide-diphospho-sugar transferases"/>
    <property type="match status" value="1"/>
</dbReference>
<reference evidence="25 26" key="1">
    <citation type="journal article" date="2017" name="Environ. Microbiol.">
        <title>Genome and epigenome of a novel marine Thaumarchaeota strain suggest viral infection, phosphorothioation DNA modification and multiple restriction systems.</title>
        <authorList>
            <person name="Ahlgren N.A."/>
            <person name="Chen Y."/>
            <person name="Needham D.M."/>
            <person name="Parada A.E."/>
            <person name="Sachdeva R."/>
            <person name="Trinh V."/>
            <person name="Chen T."/>
            <person name="Fuhrman J.A."/>
        </authorList>
    </citation>
    <scope>NUCLEOTIDE SEQUENCE [LARGE SCALE GENOMIC DNA]</scope>
    <source>
        <strain evidence="25 26">SPOT01</strain>
    </source>
</reference>
<proteinExistence type="inferred from homology"/>
<evidence type="ECO:0000256" key="10">
    <source>
        <dbReference type="ARBA" id="ARBA00022679"/>
    </source>
</evidence>
<evidence type="ECO:0000256" key="3">
    <source>
        <dbReference type="ARBA" id="ARBA00001946"/>
    </source>
</evidence>
<evidence type="ECO:0000256" key="15">
    <source>
        <dbReference type="ARBA" id="ARBA00023136"/>
    </source>
</evidence>
<dbReference type="GO" id="GO:0006506">
    <property type="term" value="P:GPI anchor biosynthetic process"/>
    <property type="evidence" value="ECO:0007669"/>
    <property type="project" value="TreeGrafter"/>
</dbReference>
<dbReference type="Gene3D" id="3.90.550.10">
    <property type="entry name" value="Spore Coat Polysaccharide Biosynthesis Protein SpsA, Chain A"/>
    <property type="match status" value="1"/>
</dbReference>
<dbReference type="GO" id="GO:0046872">
    <property type="term" value="F:metal ion binding"/>
    <property type="evidence" value="ECO:0007669"/>
    <property type="project" value="UniProtKB-KW"/>
</dbReference>
<evidence type="ECO:0000256" key="19">
    <source>
        <dbReference type="ARBA" id="ARBA00082336"/>
    </source>
</evidence>
<evidence type="ECO:0000256" key="17">
    <source>
        <dbReference type="ARBA" id="ARBA00053724"/>
    </source>
</evidence>
<dbReference type="InterPro" id="IPR001173">
    <property type="entry name" value="Glyco_trans_2-like"/>
</dbReference>
<feature type="transmembrane region" description="Helical" evidence="22">
    <location>
        <begin position="289"/>
        <end position="308"/>
    </location>
</feature>
<comment type="subcellular location">
    <subcellularLocation>
        <location evidence="5">Endomembrane system</location>
    </subcellularLocation>
    <subcellularLocation>
        <location evidence="4">Membrane</location>
        <topology evidence="4">Multi-pass membrane protein</topology>
    </subcellularLocation>
</comment>
<evidence type="ECO:0000256" key="14">
    <source>
        <dbReference type="ARBA" id="ARBA00022989"/>
    </source>
</evidence>
<dbReference type="InterPro" id="IPR029044">
    <property type="entry name" value="Nucleotide-diphossugar_trans"/>
</dbReference>
<dbReference type="InterPro" id="IPR039528">
    <property type="entry name" value="DPM1-like"/>
</dbReference>
<dbReference type="FunFam" id="3.90.550.10:FF:000119">
    <property type="entry name" value="Dolichol-phosphate mannosyltransferase subunit 1"/>
    <property type="match status" value="1"/>
</dbReference>
<keyword evidence="12" id="KW-0479">Metal-binding</keyword>
<evidence type="ECO:0000256" key="16">
    <source>
        <dbReference type="ARBA" id="ARBA00023211"/>
    </source>
</evidence>
<keyword evidence="11 22" id="KW-0812">Transmembrane</keyword>
<evidence type="ECO:0000259" key="23">
    <source>
        <dbReference type="Pfam" id="PF00535"/>
    </source>
</evidence>
<evidence type="ECO:0000256" key="2">
    <source>
        <dbReference type="ARBA" id="ARBA00001936"/>
    </source>
</evidence>
<dbReference type="KEGG" id="nct:NMSP_1479"/>
<sequence length="387" mass="43466">MKKLVILNNAEISIILPTYNESKNIRGILDHIKKSFPSNLKLETIIVDDNSPDNTAKIAEDYFHSIKEKSSHTINVIKRKAKNGLSSAILNGIQESSANTIVVMDSDFSHPPNIIPKLVDAIKQTRCDIAIASRYVNGGSIQGWPIKRKIMSKVATLIAKKGLGIKSHDPMSGFFAFKKNILDGLKFDALGYKMLLEILVKTKGVKIEEVPYTFVDRELGSSKLDSSTIFDYFKSVWKLYKYGKTVEKDEKRTSVKFLSKAARFFTVGASGLAINYLASMIFALNSDMWYLHATTFGIILSISTNFLLNKYWTFEDRDFSAKRTIVQYGKFAAFSSIGALVQLGIVYNLVDQWNVSYPISLVLAVGVAAFGNFLLNKRWTFKEKVWS</sequence>
<comment type="cofactor">
    <cofactor evidence="2">
        <name>Mn(2+)</name>
        <dbReference type="ChEBI" id="CHEBI:29035"/>
    </cofactor>
</comment>
<evidence type="ECO:0000256" key="21">
    <source>
        <dbReference type="ARBA" id="ARBA00083744"/>
    </source>
</evidence>
<keyword evidence="14 22" id="KW-1133">Transmembrane helix</keyword>
<evidence type="ECO:0000256" key="5">
    <source>
        <dbReference type="ARBA" id="ARBA00004308"/>
    </source>
</evidence>
<evidence type="ECO:0000256" key="11">
    <source>
        <dbReference type="ARBA" id="ARBA00022692"/>
    </source>
</evidence>
<dbReference type="GO" id="GO:0035269">
    <property type="term" value="P:protein O-linked glycosylation via mannose"/>
    <property type="evidence" value="ECO:0007669"/>
    <property type="project" value="TreeGrafter"/>
</dbReference>
<organism evidence="25 26">
    <name type="scientific">Candidatus Nitrosomarinus catalinensis</name>
    <dbReference type="NCBI Taxonomy" id="1898749"/>
    <lineage>
        <taxon>Archaea</taxon>
        <taxon>Nitrososphaerota</taxon>
        <taxon>Nitrososphaeria</taxon>
        <taxon>Nitrosopumilales</taxon>
        <taxon>Nitrosopumilaceae</taxon>
        <taxon>Candidatus Nitrosomarinus</taxon>
    </lineage>
</organism>
<dbReference type="EMBL" id="CP021324">
    <property type="protein sequence ID" value="ARS65084.1"/>
    <property type="molecule type" value="Genomic_DNA"/>
</dbReference>
<evidence type="ECO:0000256" key="4">
    <source>
        <dbReference type="ARBA" id="ARBA00004141"/>
    </source>
</evidence>
<dbReference type="GO" id="GO:0004582">
    <property type="term" value="F:dolichyl-phosphate beta-D-mannosyltransferase activity"/>
    <property type="evidence" value="ECO:0007669"/>
    <property type="project" value="UniProtKB-EC"/>
</dbReference>
<dbReference type="GO" id="GO:0006488">
    <property type="term" value="P:dolichol-linked oligosaccharide biosynthetic process"/>
    <property type="evidence" value="ECO:0007669"/>
    <property type="project" value="TreeGrafter"/>
</dbReference>
<keyword evidence="13" id="KW-0460">Magnesium</keyword>
<name>A0A2Z2HME4_9ARCH</name>
<keyword evidence="26" id="KW-1185">Reference proteome</keyword>
<evidence type="ECO:0000256" key="6">
    <source>
        <dbReference type="ARBA" id="ARBA00004922"/>
    </source>
</evidence>
<evidence type="ECO:0000256" key="1">
    <source>
        <dbReference type="ARBA" id="ARBA00001913"/>
    </source>
</evidence>
<evidence type="ECO:0000256" key="13">
    <source>
        <dbReference type="ARBA" id="ARBA00022842"/>
    </source>
</evidence>
<evidence type="ECO:0000313" key="25">
    <source>
        <dbReference type="EMBL" id="ARS65084.1"/>
    </source>
</evidence>
<feature type="transmembrane region" description="Helical" evidence="22">
    <location>
        <begin position="355"/>
        <end position="375"/>
    </location>
</feature>
<dbReference type="GO" id="GO:0016020">
    <property type="term" value="C:membrane"/>
    <property type="evidence" value="ECO:0007669"/>
    <property type="project" value="UniProtKB-SubCell"/>
</dbReference>
<keyword evidence="10 25" id="KW-0808">Transferase</keyword>
<feature type="domain" description="Glycosyltransferase 2-like" evidence="23">
    <location>
        <begin position="13"/>
        <end position="183"/>
    </location>
</feature>
<comment type="cofactor">
    <cofactor evidence="1">
        <name>Ca(2+)</name>
        <dbReference type="ChEBI" id="CHEBI:29108"/>
    </cofactor>
</comment>
<comment type="similarity">
    <text evidence="7">Belongs to the glycosyltransferase 2 family.</text>
</comment>
<dbReference type="Pfam" id="PF00535">
    <property type="entry name" value="Glycos_transf_2"/>
    <property type="match status" value="1"/>
</dbReference>
<evidence type="ECO:0000256" key="22">
    <source>
        <dbReference type="SAM" id="Phobius"/>
    </source>
</evidence>
<keyword evidence="15 22" id="KW-0472">Membrane</keyword>
<dbReference type="EC" id="2.4.1.83" evidence="8"/>
<protein>
    <recommendedName>
        <fullName evidence="18">Dolichol-phosphate mannosyltransferase</fullName>
        <ecNumber evidence="8">2.4.1.83</ecNumber>
    </recommendedName>
    <alternativeName>
        <fullName evidence="20">Dolichol-phosphate mannose synthase</fullName>
    </alternativeName>
    <alternativeName>
        <fullName evidence="19">Dolichyl-phosphate beta-D-mannosyltransferase</fullName>
    </alternativeName>
    <alternativeName>
        <fullName evidence="21">Mannose-P-dolichol synthase</fullName>
    </alternativeName>
</protein>
<evidence type="ECO:0000259" key="24">
    <source>
        <dbReference type="Pfam" id="PF04138"/>
    </source>
</evidence>